<dbReference type="KEGG" id="ago:AGOS_ABR034W"/>
<evidence type="ECO:0000256" key="6">
    <source>
        <dbReference type="ARBA" id="ARBA00023132"/>
    </source>
</evidence>
<dbReference type="GO" id="GO:0017056">
    <property type="term" value="F:structural constituent of nuclear pore"/>
    <property type="evidence" value="ECO:0000318"/>
    <property type="project" value="GO_Central"/>
</dbReference>
<evidence type="ECO:0000313" key="11">
    <source>
        <dbReference type="Proteomes" id="UP000000591"/>
    </source>
</evidence>
<dbReference type="Gene3D" id="2.30.29.30">
    <property type="entry name" value="Pleckstrin-homology domain (PH domain)/Phosphotyrosine-binding domain (PTB)"/>
    <property type="match status" value="1"/>
</dbReference>
<dbReference type="GO" id="GO:0006607">
    <property type="term" value="P:NLS-bearing protein import into nucleus"/>
    <property type="evidence" value="ECO:0000318"/>
    <property type="project" value="GO_Central"/>
</dbReference>
<protein>
    <submittedName>
        <fullName evidence="10">ABR034Wp</fullName>
    </submittedName>
</protein>
<dbReference type="EMBL" id="AE016815">
    <property type="protein sequence ID" value="AAS50804.2"/>
    <property type="molecule type" value="Genomic_DNA"/>
</dbReference>
<dbReference type="Pfam" id="PF00638">
    <property type="entry name" value="Ran_BP1"/>
    <property type="match status" value="1"/>
</dbReference>
<dbReference type="GO" id="GO:0044615">
    <property type="term" value="C:nuclear pore nuclear basket"/>
    <property type="evidence" value="ECO:0007669"/>
    <property type="project" value="EnsemblFungi"/>
</dbReference>
<feature type="region of interest" description="Disordered" evidence="8">
    <location>
        <begin position="277"/>
        <end position="383"/>
    </location>
</feature>
<dbReference type="eggNOG" id="KOG4719">
    <property type="taxonomic scope" value="Eukaryota"/>
</dbReference>
<dbReference type="GO" id="GO:0000781">
    <property type="term" value="C:chromosome, telomeric region"/>
    <property type="evidence" value="ECO:0007669"/>
    <property type="project" value="GOC"/>
</dbReference>
<keyword evidence="2" id="KW-0813">Transport</keyword>
<keyword evidence="6" id="KW-0906">Nuclear pore complex</keyword>
<feature type="region of interest" description="Disordered" evidence="8">
    <location>
        <begin position="1"/>
        <end position="54"/>
    </location>
</feature>
<keyword evidence="4" id="KW-0653">Protein transport</keyword>
<dbReference type="GO" id="GO:0036228">
    <property type="term" value="P:protein localization to nuclear inner membrane"/>
    <property type="evidence" value="ECO:0007669"/>
    <property type="project" value="EnsemblFungi"/>
</dbReference>
<dbReference type="Proteomes" id="UP000000591">
    <property type="component" value="Chromosome II"/>
</dbReference>
<proteinExistence type="evidence at protein level"/>
<dbReference type="PDB" id="3OAN">
    <property type="method" value="X-ray"/>
    <property type="resolution" value="2.30 A"/>
    <property type="chains" value="A=495-613"/>
</dbReference>
<dbReference type="GeneID" id="4619075"/>
<name>Q75DJ0_EREGS</name>
<dbReference type="InterPro" id="IPR053074">
    <property type="entry name" value="NPC_Nucleoporin"/>
</dbReference>
<dbReference type="GO" id="GO:0042564">
    <property type="term" value="C:NLS-dependent protein nuclear import complex"/>
    <property type="evidence" value="ECO:0007669"/>
    <property type="project" value="EnsemblFungi"/>
</dbReference>
<dbReference type="STRING" id="284811.Q75DJ0"/>
<dbReference type="SMR" id="Q75DJ0"/>
<dbReference type="GO" id="GO:0000973">
    <property type="term" value="P:post-transcriptional tethering of RNA polymerase II gene DNA at nuclear periphery"/>
    <property type="evidence" value="ECO:0007669"/>
    <property type="project" value="EnsemblFungi"/>
</dbReference>
<dbReference type="GO" id="GO:0016973">
    <property type="term" value="P:poly(A)+ mRNA export from nucleus"/>
    <property type="evidence" value="ECO:0007669"/>
    <property type="project" value="EnsemblFungi"/>
</dbReference>
<evidence type="ECO:0007829" key="13">
    <source>
        <dbReference type="PDB" id="3OAN"/>
    </source>
</evidence>
<reference evidence="13" key="3">
    <citation type="submission" date="2010-08" db="PDB data bank">
        <title>Crystal structure of the Ran Binding Domain From The Nuclear Complex Component Nup2 From Ashbya Gossypii.</title>
        <authorList>
            <person name="Malashkevich V.N."/>
            <person name="Toro R."/>
            <person name="Sauder J.M."/>
            <person name="Burley S.K."/>
            <person name="Almo S.C."/>
        </authorList>
    </citation>
    <scope>X-RAY CRYSTALLOGRAPHY (2.30 ANGSTROMS) OF 495-613</scope>
</reference>
<dbReference type="OrthoDB" id="185618at2759"/>
<dbReference type="GO" id="GO:0031267">
    <property type="term" value="F:small GTPase binding"/>
    <property type="evidence" value="ECO:0007669"/>
    <property type="project" value="EnsemblFungi"/>
</dbReference>
<evidence type="ECO:0000256" key="2">
    <source>
        <dbReference type="ARBA" id="ARBA00022448"/>
    </source>
</evidence>
<comment type="subcellular location">
    <subcellularLocation>
        <location evidence="1">Nucleus</location>
        <location evidence="1">Nuclear pore complex</location>
    </subcellularLocation>
</comment>
<dbReference type="PDBsum" id="3N7C"/>
<dbReference type="HOGENOM" id="CLU_018357_0_0_1"/>
<keyword evidence="7" id="KW-0539">Nucleus</keyword>
<dbReference type="PDB" id="3N7C">
    <property type="method" value="X-ray"/>
    <property type="resolution" value="2.26 A"/>
    <property type="chains" value="A/B=495-613"/>
</dbReference>
<dbReference type="SUPFAM" id="SSF50729">
    <property type="entry name" value="PH domain-like"/>
    <property type="match status" value="1"/>
</dbReference>
<feature type="compositionally biased region" description="Basic residues" evidence="8">
    <location>
        <begin position="39"/>
        <end position="50"/>
    </location>
</feature>
<dbReference type="GO" id="GO:0031509">
    <property type="term" value="P:subtelomeric heterochromatin formation"/>
    <property type="evidence" value="ECO:0007669"/>
    <property type="project" value="EnsemblFungi"/>
</dbReference>
<dbReference type="GO" id="GO:0005737">
    <property type="term" value="C:cytoplasm"/>
    <property type="evidence" value="ECO:0007669"/>
    <property type="project" value="EnsemblFungi"/>
</dbReference>
<keyword evidence="5" id="KW-0811">Translocation</keyword>
<dbReference type="InterPro" id="IPR011993">
    <property type="entry name" value="PH-like_dom_sf"/>
</dbReference>
<dbReference type="FunFam" id="2.30.29.30:FF:000623">
    <property type="entry name" value="Nucleoporin nup61"/>
    <property type="match status" value="1"/>
</dbReference>
<evidence type="ECO:0000256" key="4">
    <source>
        <dbReference type="ARBA" id="ARBA00022927"/>
    </source>
</evidence>
<feature type="region of interest" description="Disordered" evidence="8">
    <location>
        <begin position="469"/>
        <end position="493"/>
    </location>
</feature>
<organism evidence="10 11">
    <name type="scientific">Eremothecium gossypii (strain ATCC 10895 / CBS 109.51 / FGSC 9923 / NRRL Y-1056)</name>
    <name type="common">Yeast</name>
    <name type="synonym">Ashbya gossypii</name>
    <dbReference type="NCBI Taxonomy" id="284811"/>
    <lineage>
        <taxon>Eukaryota</taxon>
        <taxon>Fungi</taxon>
        <taxon>Dikarya</taxon>
        <taxon>Ascomycota</taxon>
        <taxon>Saccharomycotina</taxon>
        <taxon>Saccharomycetes</taxon>
        <taxon>Saccharomycetales</taxon>
        <taxon>Saccharomycetaceae</taxon>
        <taxon>Eremothecium</taxon>
    </lineage>
</organism>
<dbReference type="AlphaFoldDB" id="Q75DJ0"/>
<evidence type="ECO:0007829" key="12">
    <source>
        <dbReference type="PDB" id="3N7C"/>
    </source>
</evidence>
<evidence type="ECO:0000256" key="7">
    <source>
        <dbReference type="ARBA" id="ARBA00023242"/>
    </source>
</evidence>
<keyword evidence="3" id="KW-0509">mRNA transport</keyword>
<dbReference type="InParanoid" id="Q75DJ0"/>
<dbReference type="GO" id="GO:0061676">
    <property type="term" value="F:importin-alpha family protein binding"/>
    <property type="evidence" value="ECO:0007669"/>
    <property type="project" value="EnsemblFungi"/>
</dbReference>
<reference evidence="11" key="4">
    <citation type="journal article" date="2013" name="G3 (Bethesda)">
        <title>Genomes of Ashbya fungi isolated from insects reveal four mating-type loci, numerous translocations, lack of transposons, and distinct gene duplications.</title>
        <authorList>
            <person name="Dietrich F.S."/>
            <person name="Voegeli S."/>
            <person name="Kuo S."/>
            <person name="Philippsen P."/>
        </authorList>
    </citation>
    <scope>GENOME REANNOTATION</scope>
    <source>
        <strain evidence="11">ATCC 10895 / CBS 109.51 / FGSC 9923 / NRRL Y-1056</strain>
    </source>
</reference>
<feature type="compositionally biased region" description="Polar residues" evidence="8">
    <location>
        <begin position="8"/>
        <end position="21"/>
    </location>
</feature>
<evidence type="ECO:0000256" key="1">
    <source>
        <dbReference type="ARBA" id="ARBA00004567"/>
    </source>
</evidence>
<keyword evidence="12 13" id="KW-0002">3D-structure</keyword>
<dbReference type="PANTHER" id="PTHR38697">
    <property type="entry name" value="NUCLEAR PORE COMPLEX PROTEIN SIMILAR TO S. CEREVISIAE NUP2 (EUROFUNG)"/>
    <property type="match status" value="1"/>
</dbReference>
<accession>Q75DJ0</accession>
<dbReference type="PROSITE" id="PS50196">
    <property type="entry name" value="RANBD1"/>
    <property type="match status" value="1"/>
</dbReference>
<reference evidence="12" key="2">
    <citation type="submission" date="2010-05" db="PDB data bank">
        <title>Crystal structure of the RAN binding domain from the nuclear pore complex component NUP2 from Ashbya gossypii.</title>
        <authorList>
            <person name="Sampathkumar P."/>
        </authorList>
    </citation>
    <scope>X-RAY CRYSTALLOGRAPHY (2.26 ANGSTROMS) OF 495-613</scope>
</reference>
<feature type="region of interest" description="Disordered" evidence="8">
    <location>
        <begin position="199"/>
        <end position="221"/>
    </location>
</feature>
<reference evidence="10 11" key="1">
    <citation type="journal article" date="2004" name="Science">
        <title>The Ashbya gossypii genome as a tool for mapping the ancient Saccharomyces cerevisiae genome.</title>
        <authorList>
            <person name="Dietrich F.S."/>
            <person name="Voegeli S."/>
            <person name="Brachat S."/>
            <person name="Lerch A."/>
            <person name="Gates K."/>
            <person name="Steiner S."/>
            <person name="Mohr C."/>
            <person name="Pohlmann R."/>
            <person name="Luedi P."/>
            <person name="Choi S."/>
            <person name="Wing R.A."/>
            <person name="Flavier A."/>
            <person name="Gaffney T.D."/>
            <person name="Philippsen P."/>
        </authorList>
    </citation>
    <scope>NUCLEOTIDE SEQUENCE [LARGE SCALE GENOMIC DNA]</scope>
    <source>
        <strain evidence="11">ATCC 10895 / CBS 109.51 / FGSC 9923 / NRRL Y-1056</strain>
    </source>
</reference>
<dbReference type="EvolutionaryTrace" id="Q75DJ0"/>
<keyword evidence="11" id="KW-1185">Reference proteome</keyword>
<dbReference type="GO" id="GO:0006611">
    <property type="term" value="P:protein export from nucleus"/>
    <property type="evidence" value="ECO:0000318"/>
    <property type="project" value="GO_Central"/>
</dbReference>
<evidence type="ECO:0000256" key="5">
    <source>
        <dbReference type="ARBA" id="ARBA00023010"/>
    </source>
</evidence>
<evidence type="ECO:0000256" key="3">
    <source>
        <dbReference type="ARBA" id="ARBA00022816"/>
    </source>
</evidence>
<dbReference type="RefSeq" id="NP_982980.2">
    <property type="nucleotide sequence ID" value="NM_208333.2"/>
</dbReference>
<dbReference type="GO" id="GO:0031990">
    <property type="term" value="P:mRNA export from nucleus in response to heat stress"/>
    <property type="evidence" value="ECO:0007669"/>
    <property type="project" value="EnsemblFungi"/>
</dbReference>
<dbReference type="Pfam" id="PF08911">
    <property type="entry name" value="NUP50"/>
    <property type="match status" value="1"/>
</dbReference>
<dbReference type="PDBsum" id="3OAN"/>
<dbReference type="InterPro" id="IPR015007">
    <property type="entry name" value="NUP2/50/61"/>
</dbReference>
<dbReference type="InterPro" id="IPR000156">
    <property type="entry name" value="Ran_bind_dom"/>
</dbReference>
<dbReference type="OMA" id="SDGMGHI"/>
<evidence type="ECO:0000313" key="10">
    <source>
        <dbReference type="EMBL" id="AAS50804.2"/>
    </source>
</evidence>
<dbReference type="CDD" id="cd13181">
    <property type="entry name" value="RanBD_NUP2"/>
    <property type="match status" value="1"/>
</dbReference>
<gene>
    <name evidence="10" type="ORF">AGOS_ABR034W</name>
</gene>
<dbReference type="DNASU" id="4619075"/>
<dbReference type="SMART" id="SM00160">
    <property type="entry name" value="RanBD"/>
    <property type="match status" value="1"/>
</dbReference>
<evidence type="ECO:0000259" key="9">
    <source>
        <dbReference type="PROSITE" id="PS50196"/>
    </source>
</evidence>
<dbReference type="GO" id="GO:0030466">
    <property type="term" value="P:silent mating-type cassette heterochromatin formation"/>
    <property type="evidence" value="ECO:0007669"/>
    <property type="project" value="EnsemblFungi"/>
</dbReference>
<dbReference type="eggNOG" id="KOG0864">
    <property type="taxonomic scope" value="Eukaryota"/>
</dbReference>
<dbReference type="PANTHER" id="PTHR38697:SF1">
    <property type="entry name" value="NUCLEAR PORE COMPLEX PROTEIN SIMILAR TO S. CEREVISIAE NUP2 (EUROFUNG)"/>
    <property type="match status" value="1"/>
</dbReference>
<dbReference type="GO" id="GO:0044614">
    <property type="term" value="C:nuclear pore cytoplasmic filaments"/>
    <property type="evidence" value="ECO:0007669"/>
    <property type="project" value="EnsemblFungi"/>
</dbReference>
<dbReference type="FunCoup" id="Q75DJ0">
    <property type="interactions" value="257"/>
</dbReference>
<evidence type="ECO:0000256" key="8">
    <source>
        <dbReference type="SAM" id="MobiDB-lite"/>
    </source>
</evidence>
<sequence length="613" mass="65151">MAKRFAGSQITRETYEQSASDSEGETGSGPKLASALTMQKRKIAMPKRKTSSASGGAGFGNAFAFVKRAGAAPGAEEAAPAPATAPAGDQQAKLQALNMQFHEKVMHAVREDPFVNLTPALEKYKKYLSSIGVLSVGMEEEREGKYATVIKHDVGMACAGGAKQAEEDDSDAMSEDEVKPVKVEGPKFVLAQGPTTKNPVFSFGTKKQQKKEDSDSEDEIEVKGPTFTVSGNVSSGIFKLNKDSAENKAEQSAPIFSTKSDEKSSSAAVTAFGGAAAQEASLNGTTPTKPVFTFGVPSDKKPEAAKPSFSFGFSASTQADKTEKAEKPVFSFGVSANQQNDKEDKPRFTFGTAAEKNVENSKPTFGAPTSDAKQGVTSKPAFQFGTGTTNTAATPFGVKLPVADQSKQQNKPLSFSFGSSTASLAPSFSFGAKPADASQQPAGDFKFSLPFAQDSKTLTTENIEQTGTEEATAAHEGANDQAQTGEPESEGIKMTNGEENEEVLFCEKAKLLIFDSDTKGYTSRGVGELKLLRKKDDKGKVRVLCRSEGMGHVLLNTSVVKSFKYQPIDADNENLIKWPIITDGKLETFIIKVKQKADGRRLVGAVADAQQAM</sequence>
<feature type="domain" description="RanBD1" evidence="9">
    <location>
        <begin position="487"/>
        <end position="613"/>
    </location>
</feature>